<name>A0ABN8YA09_RANTA</name>
<gene>
    <name evidence="1" type="ORF">MRATA1EN1_LOCUS5653</name>
</gene>
<accession>A0ABN8YA09</accession>
<keyword evidence="2" id="KW-1185">Reference proteome</keyword>
<dbReference type="EMBL" id="OX459950">
    <property type="protein sequence ID" value="CAI9156691.1"/>
    <property type="molecule type" value="Genomic_DNA"/>
</dbReference>
<evidence type="ECO:0000313" key="2">
    <source>
        <dbReference type="Proteomes" id="UP001176941"/>
    </source>
</evidence>
<reference evidence="1" key="1">
    <citation type="submission" date="2023-04" db="EMBL/GenBank/DDBJ databases">
        <authorList>
            <consortium name="ELIXIR-Norway"/>
        </authorList>
    </citation>
    <scope>NUCLEOTIDE SEQUENCE [LARGE SCALE GENOMIC DNA]</scope>
</reference>
<organism evidence="1 2">
    <name type="scientific">Rangifer tarandus platyrhynchus</name>
    <name type="common">Svalbard reindeer</name>
    <dbReference type="NCBI Taxonomy" id="3082113"/>
    <lineage>
        <taxon>Eukaryota</taxon>
        <taxon>Metazoa</taxon>
        <taxon>Chordata</taxon>
        <taxon>Craniata</taxon>
        <taxon>Vertebrata</taxon>
        <taxon>Euteleostomi</taxon>
        <taxon>Mammalia</taxon>
        <taxon>Eutheria</taxon>
        <taxon>Laurasiatheria</taxon>
        <taxon>Artiodactyla</taxon>
        <taxon>Ruminantia</taxon>
        <taxon>Pecora</taxon>
        <taxon>Cervidae</taxon>
        <taxon>Odocoileinae</taxon>
        <taxon>Rangifer</taxon>
    </lineage>
</organism>
<proteinExistence type="predicted"/>
<dbReference type="Proteomes" id="UP001176941">
    <property type="component" value="Chromosome 14"/>
</dbReference>
<evidence type="ECO:0000313" key="1">
    <source>
        <dbReference type="EMBL" id="CAI9156691.1"/>
    </source>
</evidence>
<protein>
    <submittedName>
        <fullName evidence="1">Uncharacterized protein</fullName>
    </submittedName>
</protein>
<sequence length="170" mass="18875">MAGLWHLDQPTCSRRTTPAGIDGECAFRRAYGTDDGWLLCSEWVKVAVNVRTSIANHLTPVQVTAERATWMVSRPVHQPVDHLWVTWATATLPAAPRFPQKRSVDFPPGPLGPCELPWSGWGWGPARTHRRCGHSTADNSLSRAELLHRSFREPLTLCSLTASKTLLRSG</sequence>